<comment type="caution">
    <text evidence="2">The sequence shown here is derived from an EMBL/GenBank/DDBJ whole genome shotgun (WGS) entry which is preliminary data.</text>
</comment>
<dbReference type="Proteomes" id="UP001469553">
    <property type="component" value="Unassembled WGS sequence"/>
</dbReference>
<dbReference type="EMBL" id="JAHRIP010047404">
    <property type="protein sequence ID" value="MEQ2298644.1"/>
    <property type="molecule type" value="Genomic_DNA"/>
</dbReference>
<keyword evidence="3" id="KW-1185">Reference proteome</keyword>
<keyword evidence="1" id="KW-0472">Membrane</keyword>
<reference evidence="2 3" key="1">
    <citation type="submission" date="2021-06" db="EMBL/GenBank/DDBJ databases">
        <authorList>
            <person name="Palmer J.M."/>
        </authorList>
    </citation>
    <scope>NUCLEOTIDE SEQUENCE [LARGE SCALE GENOMIC DNA]</scope>
    <source>
        <strain evidence="2 3">AS_MEX2019</strain>
        <tissue evidence="2">Muscle</tissue>
    </source>
</reference>
<name>A0ABV0YXK2_9TELE</name>
<proteinExistence type="predicted"/>
<protein>
    <submittedName>
        <fullName evidence="2">Uncharacterized protein</fullName>
    </submittedName>
</protein>
<accession>A0ABV0YXK2</accession>
<feature type="transmembrane region" description="Helical" evidence="1">
    <location>
        <begin position="80"/>
        <end position="102"/>
    </location>
</feature>
<gene>
    <name evidence="2" type="ORF">AMECASPLE_007462</name>
</gene>
<evidence type="ECO:0000256" key="1">
    <source>
        <dbReference type="SAM" id="Phobius"/>
    </source>
</evidence>
<sequence>MADKRALLRIVRGAERITKHWCLPTLFRGSVSESLQEQGSEHCQRLLTLNSRHQANGTIMQNHQTAVQLFATSCENAEQLLRICTLLLGLFICFISTVFLTFCVTSV</sequence>
<keyword evidence="1" id="KW-1133">Transmembrane helix</keyword>
<evidence type="ECO:0000313" key="3">
    <source>
        <dbReference type="Proteomes" id="UP001469553"/>
    </source>
</evidence>
<organism evidence="2 3">
    <name type="scientific">Ameca splendens</name>
    <dbReference type="NCBI Taxonomy" id="208324"/>
    <lineage>
        <taxon>Eukaryota</taxon>
        <taxon>Metazoa</taxon>
        <taxon>Chordata</taxon>
        <taxon>Craniata</taxon>
        <taxon>Vertebrata</taxon>
        <taxon>Euteleostomi</taxon>
        <taxon>Actinopterygii</taxon>
        <taxon>Neopterygii</taxon>
        <taxon>Teleostei</taxon>
        <taxon>Neoteleostei</taxon>
        <taxon>Acanthomorphata</taxon>
        <taxon>Ovalentaria</taxon>
        <taxon>Atherinomorphae</taxon>
        <taxon>Cyprinodontiformes</taxon>
        <taxon>Goodeidae</taxon>
        <taxon>Ameca</taxon>
    </lineage>
</organism>
<evidence type="ECO:0000313" key="2">
    <source>
        <dbReference type="EMBL" id="MEQ2298644.1"/>
    </source>
</evidence>
<keyword evidence="1" id="KW-0812">Transmembrane</keyword>